<dbReference type="HOGENOM" id="CLU_1759037_0_0_1"/>
<dbReference type="EMBL" id="KN831826">
    <property type="protein sequence ID" value="KIM35237.1"/>
    <property type="molecule type" value="Genomic_DNA"/>
</dbReference>
<name>A0A0C2Y2C1_HEBCY</name>
<reference evidence="2" key="2">
    <citation type="submission" date="2015-01" db="EMBL/GenBank/DDBJ databases">
        <title>Evolutionary Origins and Diversification of the Mycorrhizal Mutualists.</title>
        <authorList>
            <consortium name="DOE Joint Genome Institute"/>
            <consortium name="Mycorrhizal Genomics Consortium"/>
            <person name="Kohler A."/>
            <person name="Kuo A."/>
            <person name="Nagy L.G."/>
            <person name="Floudas D."/>
            <person name="Copeland A."/>
            <person name="Barry K.W."/>
            <person name="Cichocki N."/>
            <person name="Veneault-Fourrey C."/>
            <person name="LaButti K."/>
            <person name="Lindquist E.A."/>
            <person name="Lipzen A."/>
            <person name="Lundell T."/>
            <person name="Morin E."/>
            <person name="Murat C."/>
            <person name="Riley R."/>
            <person name="Ohm R."/>
            <person name="Sun H."/>
            <person name="Tunlid A."/>
            <person name="Henrissat B."/>
            <person name="Grigoriev I.V."/>
            <person name="Hibbett D.S."/>
            <person name="Martin F."/>
        </authorList>
    </citation>
    <scope>NUCLEOTIDE SEQUENCE [LARGE SCALE GENOMIC DNA]</scope>
    <source>
        <strain evidence="2">h7</strain>
    </source>
</reference>
<keyword evidence="2" id="KW-1185">Reference proteome</keyword>
<dbReference type="Proteomes" id="UP000053424">
    <property type="component" value="Unassembled WGS sequence"/>
</dbReference>
<gene>
    <name evidence="1" type="ORF">M413DRAFT_32651</name>
</gene>
<proteinExistence type="predicted"/>
<evidence type="ECO:0000313" key="2">
    <source>
        <dbReference type="Proteomes" id="UP000053424"/>
    </source>
</evidence>
<reference evidence="1 2" key="1">
    <citation type="submission" date="2014-04" db="EMBL/GenBank/DDBJ databases">
        <authorList>
            <consortium name="DOE Joint Genome Institute"/>
            <person name="Kuo A."/>
            <person name="Gay G."/>
            <person name="Dore J."/>
            <person name="Kohler A."/>
            <person name="Nagy L.G."/>
            <person name="Floudas D."/>
            <person name="Copeland A."/>
            <person name="Barry K.W."/>
            <person name="Cichocki N."/>
            <person name="Veneault-Fourrey C."/>
            <person name="LaButti K."/>
            <person name="Lindquist E.A."/>
            <person name="Lipzen A."/>
            <person name="Lundell T."/>
            <person name="Morin E."/>
            <person name="Murat C."/>
            <person name="Sun H."/>
            <person name="Tunlid A."/>
            <person name="Henrissat B."/>
            <person name="Grigoriev I.V."/>
            <person name="Hibbett D.S."/>
            <person name="Martin F."/>
            <person name="Nordberg H.P."/>
            <person name="Cantor M.N."/>
            <person name="Hua S.X."/>
        </authorList>
    </citation>
    <scope>NUCLEOTIDE SEQUENCE [LARGE SCALE GENOMIC DNA]</scope>
    <source>
        <strain evidence="2">h7</strain>
    </source>
</reference>
<dbReference type="AlphaFoldDB" id="A0A0C2Y2C1"/>
<protein>
    <submittedName>
        <fullName evidence="1">Uncharacterized protein</fullName>
    </submittedName>
</protein>
<evidence type="ECO:0000313" key="1">
    <source>
        <dbReference type="EMBL" id="KIM35237.1"/>
    </source>
</evidence>
<accession>A0A0C2Y2C1</accession>
<sequence>MREIPECFMRARWFSAMWRVRLPHIFYFRGSLLWIRRLIIKLPPITIILGQVDSWTGPGTVAIFIVAVRFRAAKEFETPKAVQSSRRGSGRAFKAQRAFLDPSSLVISVSATAWHASSRRSRAFPSSGEEGSIALSVCFSIVSEYGST</sequence>
<organism evidence="1 2">
    <name type="scientific">Hebeloma cylindrosporum</name>
    <dbReference type="NCBI Taxonomy" id="76867"/>
    <lineage>
        <taxon>Eukaryota</taxon>
        <taxon>Fungi</taxon>
        <taxon>Dikarya</taxon>
        <taxon>Basidiomycota</taxon>
        <taxon>Agaricomycotina</taxon>
        <taxon>Agaricomycetes</taxon>
        <taxon>Agaricomycetidae</taxon>
        <taxon>Agaricales</taxon>
        <taxon>Agaricineae</taxon>
        <taxon>Hymenogastraceae</taxon>
        <taxon>Hebeloma</taxon>
    </lineage>
</organism>